<name>A0A8C1KVM4_CYPCA</name>
<dbReference type="PANTHER" id="PTHR11681">
    <property type="entry name" value="NEUROPHYSIN"/>
    <property type="match status" value="1"/>
</dbReference>
<keyword evidence="2" id="KW-0165">Cleavage on pair of basic residues</keyword>
<dbReference type="PROSITE" id="PS00264">
    <property type="entry name" value="NEUROHYPOPHYS_HORM"/>
    <property type="match status" value="1"/>
</dbReference>
<dbReference type="SMART" id="SM00003">
    <property type="entry name" value="NH"/>
    <property type="match status" value="1"/>
</dbReference>
<accession>A0A8C1KVM4</accession>
<dbReference type="Pfam" id="PF00184">
    <property type="entry name" value="Hormone_5"/>
    <property type="match status" value="1"/>
</dbReference>
<proteinExistence type="inferred from homology"/>
<evidence type="ECO:0000256" key="7">
    <source>
        <dbReference type="SAM" id="SignalP"/>
    </source>
</evidence>
<dbReference type="Pfam" id="PF00220">
    <property type="entry name" value="Hormone_4"/>
    <property type="match status" value="1"/>
</dbReference>
<dbReference type="InterPro" id="IPR036387">
    <property type="entry name" value="Neurhyp_horm_dom_sf"/>
</dbReference>
<dbReference type="PANTHER" id="PTHR11681:SF13">
    <property type="entry name" value="VASOPRESSIN-NEUROPHYSIN 2-COPEPTIN PRECURSOR"/>
    <property type="match status" value="1"/>
</dbReference>
<organism evidence="8 9">
    <name type="scientific">Cyprinus carpio</name>
    <name type="common">Common carp</name>
    <dbReference type="NCBI Taxonomy" id="7962"/>
    <lineage>
        <taxon>Eukaryota</taxon>
        <taxon>Metazoa</taxon>
        <taxon>Chordata</taxon>
        <taxon>Craniata</taxon>
        <taxon>Vertebrata</taxon>
        <taxon>Euteleostomi</taxon>
        <taxon>Actinopterygii</taxon>
        <taxon>Neopterygii</taxon>
        <taxon>Teleostei</taxon>
        <taxon>Ostariophysi</taxon>
        <taxon>Cypriniformes</taxon>
        <taxon>Cyprinidae</taxon>
        <taxon>Cyprininae</taxon>
        <taxon>Cyprinus</taxon>
    </lineage>
</organism>
<keyword evidence="4 7" id="KW-0732">Signal</keyword>
<evidence type="ECO:0000256" key="1">
    <source>
        <dbReference type="ARBA" id="ARBA00007369"/>
    </source>
</evidence>
<dbReference type="InterPro" id="IPR022423">
    <property type="entry name" value="Neurohypophysial_hormone_CS"/>
</dbReference>
<dbReference type="GO" id="GO:0005615">
    <property type="term" value="C:extracellular space"/>
    <property type="evidence" value="ECO:0007669"/>
    <property type="project" value="TreeGrafter"/>
</dbReference>
<dbReference type="Gene3D" id="2.60.9.10">
    <property type="entry name" value="Neurohypophysial hormone domain"/>
    <property type="match status" value="1"/>
</dbReference>
<dbReference type="Proteomes" id="UP000694427">
    <property type="component" value="Unplaced"/>
</dbReference>
<keyword evidence="6" id="KW-1015">Disulfide bond</keyword>
<dbReference type="SUPFAM" id="SSF49606">
    <property type="entry name" value="Neurophysin II"/>
    <property type="match status" value="1"/>
</dbReference>
<feature type="chain" id="PRO_5034717470" evidence="7">
    <location>
        <begin position="23"/>
        <end position="182"/>
    </location>
</feature>
<protein>
    <submittedName>
        <fullName evidence="8">Arginine vasopressin</fullName>
    </submittedName>
</protein>
<evidence type="ECO:0000256" key="5">
    <source>
        <dbReference type="ARBA" id="ARBA00022815"/>
    </source>
</evidence>
<dbReference type="PRINTS" id="PR00831">
    <property type="entry name" value="NEUROPHYSIN"/>
</dbReference>
<evidence type="ECO:0000256" key="4">
    <source>
        <dbReference type="ARBA" id="ARBA00022729"/>
    </source>
</evidence>
<evidence type="ECO:0000313" key="9">
    <source>
        <dbReference type="Proteomes" id="UP000694427"/>
    </source>
</evidence>
<dbReference type="GO" id="GO:0030141">
    <property type="term" value="C:secretory granule"/>
    <property type="evidence" value="ECO:0007669"/>
    <property type="project" value="TreeGrafter"/>
</dbReference>
<comment type="similarity">
    <text evidence="1">Belongs to the vasopressin/oxytocin family.</text>
</comment>
<evidence type="ECO:0000313" key="8">
    <source>
        <dbReference type="Ensembl" id="ENSCCRP00010053140.1"/>
    </source>
</evidence>
<dbReference type="AlphaFoldDB" id="A0A8C1KVM4"/>
<keyword evidence="5" id="KW-0027">Amidation</keyword>
<keyword evidence="9" id="KW-1185">Reference proteome</keyword>
<dbReference type="InterPro" id="IPR000981">
    <property type="entry name" value="Neurhyp_horm"/>
</dbReference>
<reference evidence="8" key="1">
    <citation type="submission" date="2025-08" db="UniProtKB">
        <authorList>
            <consortium name="Ensembl"/>
        </authorList>
    </citation>
    <scope>IDENTIFICATION</scope>
</reference>
<evidence type="ECO:0000256" key="6">
    <source>
        <dbReference type="ARBA" id="ARBA00023157"/>
    </source>
</evidence>
<reference evidence="8" key="2">
    <citation type="submission" date="2025-09" db="UniProtKB">
        <authorList>
            <consortium name="Ensembl"/>
        </authorList>
    </citation>
    <scope>IDENTIFICATION</scope>
</reference>
<dbReference type="Ensembl" id="ENSCCRT00010058246.1">
    <property type="protein sequence ID" value="ENSCCRP00010053140.1"/>
    <property type="gene ID" value="ENSCCRG00010022526.1"/>
</dbReference>
<sequence length="182" mass="19087">MSDSLLPACVLCLLALSALSSACYIQNCPRGGKRSQPEPVRQCPACGPGNQGRCLGPSICCGAGLGCLLGSPETLSCMDENLQPGPCETGGVSCGARGRCVAPGVCCDSESCVLDPDCSEDVGSHQTEDGVALKGVSGEMLLRLLNLATRRQRPLSSYHSFTHTHTHTHTHTRCSVLCKYCM</sequence>
<evidence type="ECO:0000256" key="3">
    <source>
        <dbReference type="ARBA" id="ARBA00022702"/>
    </source>
</evidence>
<keyword evidence="3" id="KW-0372">Hormone</keyword>
<evidence type="ECO:0000256" key="2">
    <source>
        <dbReference type="ARBA" id="ARBA00022685"/>
    </source>
</evidence>
<dbReference type="FunFam" id="2.60.9.10:FF:000001">
    <property type="entry name" value="oxytocin-neurophysin 1"/>
    <property type="match status" value="1"/>
</dbReference>
<feature type="signal peptide" evidence="7">
    <location>
        <begin position="1"/>
        <end position="22"/>
    </location>
</feature>
<dbReference type="GO" id="GO:0005185">
    <property type="term" value="F:neurohypophyseal hormone activity"/>
    <property type="evidence" value="ECO:0007669"/>
    <property type="project" value="InterPro"/>
</dbReference>